<evidence type="ECO:0008006" key="4">
    <source>
        <dbReference type="Google" id="ProtNLM"/>
    </source>
</evidence>
<reference evidence="2 3" key="1">
    <citation type="journal article" date="2023" name="Insect Mol. Biol.">
        <title>Genome sequencing provides insights into the evolution of gene families encoding plant cell wall-degrading enzymes in longhorned beetles.</title>
        <authorList>
            <person name="Shin N.R."/>
            <person name="Okamura Y."/>
            <person name="Kirsch R."/>
            <person name="Pauchet Y."/>
        </authorList>
    </citation>
    <scope>NUCLEOTIDE SEQUENCE [LARGE SCALE GENOMIC DNA]</scope>
    <source>
        <strain evidence="2">EAD_L_NR</strain>
    </source>
</reference>
<evidence type="ECO:0000313" key="3">
    <source>
        <dbReference type="Proteomes" id="UP001159042"/>
    </source>
</evidence>
<evidence type="ECO:0000256" key="1">
    <source>
        <dbReference type="SAM" id="Coils"/>
    </source>
</evidence>
<proteinExistence type="predicted"/>
<organism evidence="2 3">
    <name type="scientific">Exocentrus adspersus</name>
    <dbReference type="NCBI Taxonomy" id="1586481"/>
    <lineage>
        <taxon>Eukaryota</taxon>
        <taxon>Metazoa</taxon>
        <taxon>Ecdysozoa</taxon>
        <taxon>Arthropoda</taxon>
        <taxon>Hexapoda</taxon>
        <taxon>Insecta</taxon>
        <taxon>Pterygota</taxon>
        <taxon>Neoptera</taxon>
        <taxon>Endopterygota</taxon>
        <taxon>Coleoptera</taxon>
        <taxon>Polyphaga</taxon>
        <taxon>Cucujiformia</taxon>
        <taxon>Chrysomeloidea</taxon>
        <taxon>Cerambycidae</taxon>
        <taxon>Lamiinae</taxon>
        <taxon>Acanthocinini</taxon>
        <taxon>Exocentrus</taxon>
    </lineage>
</organism>
<protein>
    <recommendedName>
        <fullName evidence="4">Post-SET domain-containing protein</fullName>
    </recommendedName>
</protein>
<dbReference type="AlphaFoldDB" id="A0AAV8VP16"/>
<evidence type="ECO:0000313" key="2">
    <source>
        <dbReference type="EMBL" id="KAJ8916068.1"/>
    </source>
</evidence>
<sequence length="111" mass="13051">MDHLGTFHGYYSDYPWFARSYGSLPCNNYASDCHHSTYNTPHQTEIVYKCCCGGVNCKSVVPIHEYLETYFTRTEETFEEMLNRQKAELNALMEAHRKQQLEYMENASKVF</sequence>
<dbReference type="Proteomes" id="UP001159042">
    <property type="component" value="Unassembled WGS sequence"/>
</dbReference>
<dbReference type="EMBL" id="JANEYG010000046">
    <property type="protein sequence ID" value="KAJ8916068.1"/>
    <property type="molecule type" value="Genomic_DNA"/>
</dbReference>
<name>A0AAV8VP16_9CUCU</name>
<keyword evidence="3" id="KW-1185">Reference proteome</keyword>
<accession>A0AAV8VP16</accession>
<comment type="caution">
    <text evidence="2">The sequence shown here is derived from an EMBL/GenBank/DDBJ whole genome shotgun (WGS) entry which is preliminary data.</text>
</comment>
<feature type="coiled-coil region" evidence="1">
    <location>
        <begin position="75"/>
        <end position="102"/>
    </location>
</feature>
<gene>
    <name evidence="2" type="ORF">NQ315_010936</name>
</gene>
<keyword evidence="1" id="KW-0175">Coiled coil</keyword>